<accession>A0A1B8YF64</accession>
<protein>
    <submittedName>
        <fullName evidence="1">Uncharacterized protein</fullName>
    </submittedName>
</protein>
<sequence length="37" mass="4366">MFVLCFLIEALERRFLNRFSEGSLVLFVGKDDLLFKV</sequence>
<comment type="caution">
    <text evidence="1">The sequence shown here is derived from an EMBL/GenBank/DDBJ whole genome shotgun (WGS) entry which is preliminary data.</text>
</comment>
<dbReference type="EMBL" id="LOIC01000080">
    <property type="protein sequence ID" value="OCA53700.1"/>
    <property type="molecule type" value="Genomic_DNA"/>
</dbReference>
<gene>
    <name evidence="1" type="ORF">Phpb_03252</name>
</gene>
<proteinExistence type="predicted"/>
<dbReference type="AlphaFoldDB" id="A0A1B8YF64"/>
<evidence type="ECO:0000313" key="1">
    <source>
        <dbReference type="EMBL" id="OCA53700.1"/>
    </source>
</evidence>
<evidence type="ECO:0000313" key="2">
    <source>
        <dbReference type="Proteomes" id="UP000092665"/>
    </source>
</evidence>
<keyword evidence="2" id="KW-1185">Reference proteome</keyword>
<organism evidence="1 2">
    <name type="scientific">Photorhabdus namnaonensis</name>
    <dbReference type="NCBI Taxonomy" id="1851568"/>
    <lineage>
        <taxon>Bacteria</taxon>
        <taxon>Pseudomonadati</taxon>
        <taxon>Pseudomonadota</taxon>
        <taxon>Gammaproteobacteria</taxon>
        <taxon>Enterobacterales</taxon>
        <taxon>Morganellaceae</taxon>
        <taxon>Photorhabdus</taxon>
    </lineage>
</organism>
<reference evidence="2" key="1">
    <citation type="submission" date="2015-11" db="EMBL/GenBank/DDBJ databases">
        <authorList>
            <person name="Tobias N.J."/>
            <person name="Mishra B."/>
            <person name="Gupta D.K."/>
            <person name="Thines M."/>
            <person name="Stinear T.P."/>
            <person name="Bode H.B."/>
        </authorList>
    </citation>
    <scope>NUCLEOTIDE SEQUENCE [LARGE SCALE GENOMIC DNA]</scope>
    <source>
        <strain evidence="2">PB45.5</strain>
    </source>
</reference>
<name>A0A1B8YF64_9GAMM</name>
<dbReference type="Proteomes" id="UP000092665">
    <property type="component" value="Unassembled WGS sequence"/>
</dbReference>
<dbReference type="PATRIC" id="fig|29488.15.peg.3572"/>